<keyword evidence="1" id="KW-0808">Transferase</keyword>
<organism evidence="1 2">
    <name type="scientific">Haemophilus influenzae 22.4-21</name>
    <dbReference type="NCBI Taxonomy" id="375063"/>
    <lineage>
        <taxon>Bacteria</taxon>
        <taxon>Pseudomonadati</taxon>
        <taxon>Pseudomonadota</taxon>
        <taxon>Gammaproteobacteria</taxon>
        <taxon>Pasteurellales</taxon>
        <taxon>Pasteurellaceae</taxon>
        <taxon>Haemophilus</taxon>
    </lineage>
</organism>
<dbReference type="EMBL" id="AAZJ01000002">
    <property type="protein sequence ID" value="EDK14498.1"/>
    <property type="molecule type" value="Genomic_DNA"/>
</dbReference>
<keyword evidence="1" id="KW-0315">Glutamine amidotransferase</keyword>
<protein>
    <submittedName>
        <fullName evidence="1">Predicted glutamine amidotransferase</fullName>
    </submittedName>
</protein>
<dbReference type="Proteomes" id="UP000005596">
    <property type="component" value="Unassembled WGS sequence"/>
</dbReference>
<sequence length="40" mass="4255">MENGGFVFFKNGEKIAEVIGTPKEAIDDGTLGNRTINSAI</sequence>
<dbReference type="AlphaFoldDB" id="A4NWQ4"/>
<proteinExistence type="predicted"/>
<dbReference type="BioCyc" id="HINF375063:G119K-581-MONOMER"/>
<reference evidence="1 2" key="1">
    <citation type="journal article" date="2007" name="Genome Biol.">
        <title>Characterization and modeling of the Haemophilus influenzae core and supragenomes based on the complete genomic sequences of Rd and 12 clinical nontypeable strains.</title>
        <authorList>
            <person name="Hogg J.S."/>
            <person name="Hu F.Z."/>
            <person name="Janto B."/>
            <person name="Boissy R."/>
            <person name="Hayes J."/>
            <person name="Keefe R."/>
            <person name="Post J.C."/>
            <person name="Ehrlich G.D."/>
        </authorList>
    </citation>
    <scope>NUCLEOTIDE SEQUENCE [LARGE SCALE GENOMIC DNA]</scope>
    <source>
        <strain evidence="1 2">22.4-21</strain>
    </source>
</reference>
<gene>
    <name evidence="1" type="ORF">CGSHiR3021_06570</name>
</gene>
<dbReference type="GO" id="GO:0016740">
    <property type="term" value="F:transferase activity"/>
    <property type="evidence" value="ECO:0007669"/>
    <property type="project" value="UniProtKB-KW"/>
</dbReference>
<name>A4NWQ4_HAEIF</name>
<accession>A4NWQ4</accession>
<evidence type="ECO:0000313" key="1">
    <source>
        <dbReference type="EMBL" id="EDK14498.1"/>
    </source>
</evidence>
<evidence type="ECO:0000313" key="2">
    <source>
        <dbReference type="Proteomes" id="UP000005596"/>
    </source>
</evidence>